<dbReference type="Gene3D" id="3.30.70.1060">
    <property type="entry name" value="Dimeric alpha+beta barrel"/>
    <property type="match status" value="1"/>
</dbReference>
<dbReference type="Pfam" id="PF03795">
    <property type="entry name" value="YCII"/>
    <property type="match status" value="1"/>
</dbReference>
<evidence type="ECO:0000256" key="1">
    <source>
        <dbReference type="ARBA" id="ARBA00007689"/>
    </source>
</evidence>
<proteinExistence type="inferred from homology"/>
<dbReference type="InterPro" id="IPR051807">
    <property type="entry name" value="Sec-metab_biosynth-assoc"/>
</dbReference>
<dbReference type="Proteomes" id="UP000252204">
    <property type="component" value="Unassembled WGS sequence"/>
</dbReference>
<dbReference type="InterPro" id="IPR011008">
    <property type="entry name" value="Dimeric_a/b-barrel"/>
</dbReference>
<dbReference type="OrthoDB" id="9797014at2"/>
<protein>
    <recommendedName>
        <fullName evidence="2">YCII-related domain-containing protein</fullName>
    </recommendedName>
</protein>
<comment type="caution">
    <text evidence="3">The sequence shown here is derived from an EMBL/GenBank/DDBJ whole genome shotgun (WGS) entry which is preliminary data.</text>
</comment>
<reference evidence="4" key="1">
    <citation type="submission" date="2018-06" db="EMBL/GenBank/DDBJ databases">
        <title>Whole genome sequencing of four bacterial strains from South Shetland trench revealing bio-synthetic gene clusters.</title>
        <authorList>
            <person name="Abdel-Mageed W.M."/>
            <person name="Lehri B."/>
            <person name="Jarmusch S."/>
            <person name="Miranda K."/>
            <person name="Goodfellow M."/>
            <person name="Jaspars M."/>
            <person name="Karlyshev A.V."/>
        </authorList>
    </citation>
    <scope>NUCLEOTIDE SEQUENCE [LARGE SCALE GENOMIC DNA]</scope>
    <source>
        <strain evidence="4">SST4</strain>
    </source>
</reference>
<name>A0A365TKP7_9GAMM</name>
<evidence type="ECO:0000313" key="3">
    <source>
        <dbReference type="EMBL" id="RBI66400.1"/>
    </source>
</evidence>
<dbReference type="SUPFAM" id="SSF54909">
    <property type="entry name" value="Dimeric alpha+beta barrel"/>
    <property type="match status" value="1"/>
</dbReference>
<organism evidence="3 4">
    <name type="scientific">Vreelandella sulfidaeris</name>
    <dbReference type="NCBI Taxonomy" id="115553"/>
    <lineage>
        <taxon>Bacteria</taxon>
        <taxon>Pseudomonadati</taxon>
        <taxon>Pseudomonadota</taxon>
        <taxon>Gammaproteobacteria</taxon>
        <taxon>Oceanospirillales</taxon>
        <taxon>Halomonadaceae</taxon>
        <taxon>Vreelandella</taxon>
    </lineage>
</organism>
<dbReference type="AlphaFoldDB" id="A0A365TKP7"/>
<keyword evidence="4" id="KW-1185">Reference proteome</keyword>
<dbReference type="PANTHER" id="PTHR33606">
    <property type="entry name" value="PROTEIN YCII"/>
    <property type="match status" value="1"/>
</dbReference>
<comment type="similarity">
    <text evidence="1">Belongs to the YciI family.</text>
</comment>
<gene>
    <name evidence="3" type="ORF">DQ400_13540</name>
</gene>
<dbReference type="RefSeq" id="WP_113270276.1">
    <property type="nucleotide sequence ID" value="NZ_QNTU01000009.1"/>
</dbReference>
<evidence type="ECO:0000259" key="2">
    <source>
        <dbReference type="Pfam" id="PF03795"/>
    </source>
</evidence>
<dbReference type="InterPro" id="IPR005545">
    <property type="entry name" value="YCII"/>
</dbReference>
<accession>A0A365TKP7</accession>
<evidence type="ECO:0000313" key="4">
    <source>
        <dbReference type="Proteomes" id="UP000252204"/>
    </source>
</evidence>
<dbReference type="EMBL" id="QNTU01000009">
    <property type="protein sequence ID" value="RBI66400.1"/>
    <property type="molecule type" value="Genomic_DNA"/>
</dbReference>
<dbReference type="PANTHER" id="PTHR33606:SF3">
    <property type="entry name" value="PROTEIN YCII"/>
    <property type="match status" value="1"/>
</dbReference>
<feature type="domain" description="YCII-related" evidence="2">
    <location>
        <begin position="1"/>
        <end position="91"/>
    </location>
</feature>
<sequence>MQYVVTAMDFTDQEALSRRMENRELHLAGIKKMITEGTFLSGGAILDSERRMVGSTVHVAFDTREALDHWISNDPYTLGKVWSQIDIKEIKLVPVDQFK</sequence>